<organism evidence="1 2">
    <name type="scientific">Lymnaea stagnalis</name>
    <name type="common">Great pond snail</name>
    <name type="synonym">Helix stagnalis</name>
    <dbReference type="NCBI Taxonomy" id="6523"/>
    <lineage>
        <taxon>Eukaryota</taxon>
        <taxon>Metazoa</taxon>
        <taxon>Spiralia</taxon>
        <taxon>Lophotrochozoa</taxon>
        <taxon>Mollusca</taxon>
        <taxon>Gastropoda</taxon>
        <taxon>Heterobranchia</taxon>
        <taxon>Euthyneura</taxon>
        <taxon>Panpulmonata</taxon>
        <taxon>Hygrophila</taxon>
        <taxon>Lymnaeoidea</taxon>
        <taxon>Lymnaeidae</taxon>
        <taxon>Lymnaea</taxon>
    </lineage>
</organism>
<dbReference type="PANTHER" id="PTHR20872">
    <property type="match status" value="1"/>
</dbReference>
<dbReference type="Gene3D" id="3.80.10.10">
    <property type="entry name" value="Ribonuclease Inhibitor"/>
    <property type="match status" value="1"/>
</dbReference>
<dbReference type="EMBL" id="CAXITT010000936">
    <property type="protein sequence ID" value="CAL1547271.1"/>
    <property type="molecule type" value="Genomic_DNA"/>
</dbReference>
<dbReference type="AlphaFoldDB" id="A0AAV2IQM2"/>
<proteinExistence type="predicted"/>
<protein>
    <submittedName>
        <fullName evidence="1">Uncharacterized protein</fullName>
    </submittedName>
</protein>
<sequence>MQRLTPHLLRSGCDFLHALVNLLEGQTMLKSLDLSNAGLTVDQGLRLLLAVCKNCGETLHSLKIFKLMTPELGLDIGTDARYLMALSQFVNVSVLRVNHTYMSDDVLFLLSAHGKLKDLAIHAEYYYYGRADSRTSEEAWQLLTLKCPDLEVTFVIKGVSHDQSLCDILTPSIPLCMLLWFPANYTTSFNTKNCFQHIASHFQKSLRDLVLFLDFSFLNDEEDIANVIAKCTCLNTLIIDSKMKVQQQIRVERAIRKAVGQQPDHRLQTVIINNEVINLEETWLTSLIGWLVVLVN</sequence>
<reference evidence="1 2" key="1">
    <citation type="submission" date="2024-04" db="EMBL/GenBank/DDBJ databases">
        <authorList>
            <consortium name="Genoscope - CEA"/>
            <person name="William W."/>
        </authorList>
    </citation>
    <scope>NUCLEOTIDE SEQUENCE [LARGE SCALE GENOMIC DNA]</scope>
</reference>
<comment type="caution">
    <text evidence="1">The sequence shown here is derived from an EMBL/GenBank/DDBJ whole genome shotgun (WGS) entry which is preliminary data.</text>
</comment>
<evidence type="ECO:0000313" key="2">
    <source>
        <dbReference type="Proteomes" id="UP001497497"/>
    </source>
</evidence>
<keyword evidence="2" id="KW-1185">Reference proteome</keyword>
<name>A0AAV2IQM2_LYMST</name>
<gene>
    <name evidence="1" type="ORF">GSLYS_00020596001</name>
</gene>
<evidence type="ECO:0000313" key="1">
    <source>
        <dbReference type="EMBL" id="CAL1547271.1"/>
    </source>
</evidence>
<dbReference type="PANTHER" id="PTHR20872:SF1">
    <property type="entry name" value="F-BOX DOMAIN-CONTAINING PROTEIN"/>
    <property type="match status" value="1"/>
</dbReference>
<accession>A0AAV2IQM2</accession>
<dbReference type="InterPro" id="IPR032675">
    <property type="entry name" value="LRR_dom_sf"/>
</dbReference>
<dbReference type="Proteomes" id="UP001497497">
    <property type="component" value="Unassembled WGS sequence"/>
</dbReference>